<dbReference type="AntiFam" id="ANF00069">
    <property type="entry name" value="Translation of predicted DNA regulatory sequence"/>
</dbReference>
<name>A0ABD7Q6F3_HAFAL</name>
<sequence>MRNAGVCTSVSSLWLALVPDASCNAPQAKPFSSLSVNKYRWINIWTAILRQTRRSFLVFLSLYVRKGVFFSIQPVLLHLRKRTETVFSKISFCNF</sequence>
<evidence type="ECO:0000313" key="1">
    <source>
        <dbReference type="EMBL" id="TBL68991.1"/>
    </source>
</evidence>
<dbReference type="EMBL" id="SITJ01000058">
    <property type="protein sequence ID" value="TBL68991.1"/>
    <property type="molecule type" value="Genomic_DNA"/>
</dbReference>
<comment type="caution">
    <text evidence="1">The sequence shown here is derived from an EMBL/GenBank/DDBJ whole genome shotgun (WGS) entry which is preliminary data.</text>
</comment>
<accession>A0ABD7Q6F3</accession>
<protein>
    <submittedName>
        <fullName evidence="1">DUF2684 family protein</fullName>
    </submittedName>
</protein>
<gene>
    <name evidence="1" type="ORF">EYY96_07025</name>
</gene>
<reference evidence="1 2" key="1">
    <citation type="submission" date="2019-02" db="EMBL/GenBank/DDBJ databases">
        <title>Comparative genomic analysis of the Hafnia genus genomes.</title>
        <authorList>
            <person name="Zhiqiu Y."/>
            <person name="Chao Y."/>
            <person name="Yuhui D."/>
            <person name="Di H."/>
            <person name="Bin L."/>
        </authorList>
    </citation>
    <scope>NUCLEOTIDE SEQUENCE [LARGE SCALE GENOMIC DNA]</scope>
    <source>
        <strain evidence="1 2">PCM_1210</strain>
    </source>
</reference>
<dbReference type="Proteomes" id="UP000291600">
    <property type="component" value="Unassembled WGS sequence"/>
</dbReference>
<organism evidence="1 2">
    <name type="scientific">Hafnia alvei</name>
    <dbReference type="NCBI Taxonomy" id="569"/>
    <lineage>
        <taxon>Bacteria</taxon>
        <taxon>Pseudomonadati</taxon>
        <taxon>Pseudomonadota</taxon>
        <taxon>Gammaproteobacteria</taxon>
        <taxon>Enterobacterales</taxon>
        <taxon>Hafniaceae</taxon>
        <taxon>Hafnia</taxon>
    </lineage>
</organism>
<proteinExistence type="predicted"/>
<dbReference type="AlphaFoldDB" id="A0ABD7Q6F3"/>
<evidence type="ECO:0000313" key="2">
    <source>
        <dbReference type="Proteomes" id="UP000291600"/>
    </source>
</evidence>